<feature type="binding site" evidence="7">
    <location>
        <position position="318"/>
    </location>
    <ligand>
        <name>N-formimidoyl-L-glutamate</name>
        <dbReference type="ChEBI" id="CHEBI:58928"/>
    </ligand>
</feature>
<dbReference type="EC" id="3.5.2.7" evidence="1 7"/>
<keyword evidence="3 7" id="KW-0378">Hydrolase</keyword>
<evidence type="ECO:0000256" key="1">
    <source>
        <dbReference type="ARBA" id="ARBA00012864"/>
    </source>
</evidence>
<feature type="binding site" evidence="7">
    <location>
        <position position="242"/>
    </location>
    <ligand>
        <name>Fe(3+)</name>
        <dbReference type="ChEBI" id="CHEBI:29034"/>
    </ligand>
</feature>
<dbReference type="EMBL" id="DSBT01000175">
    <property type="protein sequence ID" value="HDP77804.1"/>
    <property type="molecule type" value="Genomic_DNA"/>
</dbReference>
<comment type="cofactor">
    <cofactor evidence="7">
        <name>Zn(2+)</name>
        <dbReference type="ChEBI" id="CHEBI:29105"/>
    </cofactor>
    <cofactor evidence="7">
        <name>Fe(3+)</name>
        <dbReference type="ChEBI" id="CHEBI:29034"/>
    </cofactor>
    <text evidence="7">Binds 1 zinc or iron ion per subunit.</text>
</comment>
<comment type="function">
    <text evidence="7">Catalyzes the hydrolytic cleavage of the carbon-nitrogen bond in imidazolone-5-propanoate to yield N-formimidoyl-L-glutamate. It is the third step in the universal histidine degradation pathway.</text>
</comment>
<dbReference type="AlphaFoldDB" id="A0A7C1GZX9"/>
<keyword evidence="5 7" id="KW-0862">Zinc</keyword>
<dbReference type="GO" id="GO:0050480">
    <property type="term" value="F:imidazolonepropionase activity"/>
    <property type="evidence" value="ECO:0007669"/>
    <property type="project" value="UniProtKB-UniRule"/>
</dbReference>
<comment type="subcellular location">
    <subcellularLocation>
        <location evidence="7">Cytoplasm</location>
    </subcellularLocation>
</comment>
<comment type="catalytic activity">
    <reaction evidence="7">
        <text>4-imidazolone-5-propanoate + H2O = N-formimidoyl-L-glutamate</text>
        <dbReference type="Rhea" id="RHEA:23660"/>
        <dbReference type="ChEBI" id="CHEBI:15377"/>
        <dbReference type="ChEBI" id="CHEBI:58928"/>
        <dbReference type="ChEBI" id="CHEBI:77893"/>
        <dbReference type="EC" id="3.5.2.7"/>
    </reaction>
</comment>
<dbReference type="GO" id="GO:0008270">
    <property type="term" value="F:zinc ion binding"/>
    <property type="evidence" value="ECO:0007669"/>
    <property type="project" value="UniProtKB-UniRule"/>
</dbReference>
<feature type="binding site" evidence="7">
    <location>
        <position position="78"/>
    </location>
    <ligand>
        <name>Fe(3+)</name>
        <dbReference type="ChEBI" id="CHEBI:29034"/>
    </ligand>
</feature>
<feature type="binding site" evidence="7">
    <location>
        <position position="76"/>
    </location>
    <ligand>
        <name>Zn(2+)</name>
        <dbReference type="ChEBI" id="CHEBI:29105"/>
    </ligand>
</feature>
<proteinExistence type="inferred from homology"/>
<dbReference type="Proteomes" id="UP000886198">
    <property type="component" value="Unassembled WGS sequence"/>
</dbReference>
<feature type="binding site" evidence="7">
    <location>
        <position position="242"/>
    </location>
    <ligand>
        <name>Zn(2+)</name>
        <dbReference type="ChEBI" id="CHEBI:29105"/>
    </ligand>
</feature>
<feature type="binding site" evidence="7">
    <location>
        <position position="76"/>
    </location>
    <ligand>
        <name>Fe(3+)</name>
        <dbReference type="ChEBI" id="CHEBI:29034"/>
    </ligand>
</feature>
<accession>A0A7C1GZX9</accession>
<evidence type="ECO:0000256" key="6">
    <source>
        <dbReference type="ARBA" id="ARBA00023004"/>
    </source>
</evidence>
<keyword evidence="2 7" id="KW-0479">Metal-binding</keyword>
<keyword evidence="7" id="KW-0963">Cytoplasm</keyword>
<feature type="binding site" evidence="7">
    <location>
        <position position="78"/>
    </location>
    <ligand>
        <name>Zn(2+)</name>
        <dbReference type="ChEBI" id="CHEBI:29105"/>
    </ligand>
</feature>
<comment type="caution">
    <text evidence="9">The sequence shown here is derived from an EMBL/GenBank/DDBJ whole genome shotgun (WGS) entry which is preliminary data.</text>
</comment>
<dbReference type="InterPro" id="IPR011059">
    <property type="entry name" value="Metal-dep_hydrolase_composite"/>
</dbReference>
<feature type="binding site" evidence="7">
    <location>
        <position position="85"/>
    </location>
    <ligand>
        <name>4-imidazolone-5-propanoate</name>
        <dbReference type="ChEBI" id="CHEBI:77893"/>
    </ligand>
</feature>
<dbReference type="HAMAP" id="MF_00372">
    <property type="entry name" value="HutI"/>
    <property type="match status" value="1"/>
</dbReference>
<dbReference type="PANTHER" id="PTHR42752:SF1">
    <property type="entry name" value="IMIDAZOLONEPROPIONASE-RELATED"/>
    <property type="match status" value="1"/>
</dbReference>
<feature type="binding site" evidence="7">
    <location>
        <position position="245"/>
    </location>
    <ligand>
        <name>4-imidazolone-5-propanoate</name>
        <dbReference type="ChEBI" id="CHEBI:77893"/>
    </ligand>
</feature>
<dbReference type="FunFam" id="3.20.20.140:FF:000007">
    <property type="entry name" value="Imidazolonepropionase"/>
    <property type="match status" value="1"/>
</dbReference>
<dbReference type="PANTHER" id="PTHR42752">
    <property type="entry name" value="IMIDAZOLONEPROPIONASE"/>
    <property type="match status" value="1"/>
</dbReference>
<gene>
    <name evidence="7" type="primary">hutI</name>
    <name evidence="9" type="ORF">ENN47_06410</name>
</gene>
<feature type="binding site" evidence="7">
    <location>
        <position position="321"/>
    </location>
    <ligand>
        <name>4-imidazolone-5-propanoate</name>
        <dbReference type="ChEBI" id="CHEBI:77893"/>
    </ligand>
</feature>
<dbReference type="SUPFAM" id="SSF51556">
    <property type="entry name" value="Metallo-dependent hydrolases"/>
    <property type="match status" value="1"/>
</dbReference>
<protein>
    <recommendedName>
        <fullName evidence="1 7">Imidazolonepropionase</fullName>
        <ecNumber evidence="1 7">3.5.2.7</ecNumber>
    </recommendedName>
    <alternativeName>
        <fullName evidence="7">Imidazolone-5-propionate hydrolase</fullName>
    </alternativeName>
</protein>
<dbReference type="Pfam" id="PF01979">
    <property type="entry name" value="Amidohydro_1"/>
    <property type="match status" value="1"/>
</dbReference>
<feature type="binding site" evidence="7">
    <location>
        <position position="148"/>
    </location>
    <ligand>
        <name>N-formimidoyl-L-glutamate</name>
        <dbReference type="ChEBI" id="CHEBI:58928"/>
    </ligand>
</feature>
<feature type="binding site" evidence="7">
    <location>
        <position position="316"/>
    </location>
    <ligand>
        <name>Fe(3+)</name>
        <dbReference type="ChEBI" id="CHEBI:29034"/>
    </ligand>
</feature>
<dbReference type="InterPro" id="IPR006680">
    <property type="entry name" value="Amidohydro-rel"/>
</dbReference>
<reference evidence="9" key="1">
    <citation type="journal article" date="2020" name="mSystems">
        <title>Genome- and Community-Level Interaction Insights into Carbon Utilization and Element Cycling Functions of Hydrothermarchaeota in Hydrothermal Sediment.</title>
        <authorList>
            <person name="Zhou Z."/>
            <person name="Liu Y."/>
            <person name="Xu W."/>
            <person name="Pan J."/>
            <person name="Luo Z.H."/>
            <person name="Li M."/>
        </authorList>
    </citation>
    <scope>NUCLEOTIDE SEQUENCE [LARGE SCALE GENOMIC DNA]</scope>
    <source>
        <strain evidence="9">SpSt-1179</strain>
    </source>
</reference>
<dbReference type="InterPro" id="IPR005920">
    <property type="entry name" value="HutI"/>
</dbReference>
<dbReference type="UniPathway" id="UPA00379">
    <property type="reaction ID" value="UER00551"/>
</dbReference>
<dbReference type="GO" id="GO:0019557">
    <property type="term" value="P:L-histidine catabolic process to glutamate and formate"/>
    <property type="evidence" value="ECO:0007669"/>
    <property type="project" value="UniProtKB-UniPathway"/>
</dbReference>
<feature type="domain" description="Amidohydrolase-related" evidence="8">
    <location>
        <begin position="67"/>
        <end position="404"/>
    </location>
</feature>
<evidence type="ECO:0000256" key="5">
    <source>
        <dbReference type="ARBA" id="ARBA00022833"/>
    </source>
</evidence>
<comment type="similarity">
    <text evidence="7">Belongs to the metallo-dependent hydrolases superfamily. HutI family.</text>
</comment>
<name>A0A7C1GZX9_9BACT</name>
<feature type="binding site" evidence="7">
    <location>
        <position position="181"/>
    </location>
    <ligand>
        <name>4-imidazolone-5-propanoate</name>
        <dbReference type="ChEBI" id="CHEBI:77893"/>
    </ligand>
</feature>
<feature type="binding site" evidence="7">
    <location>
        <position position="148"/>
    </location>
    <ligand>
        <name>4-imidazolone-5-propanoate</name>
        <dbReference type="ChEBI" id="CHEBI:77893"/>
    </ligand>
</feature>
<evidence type="ECO:0000256" key="4">
    <source>
        <dbReference type="ARBA" id="ARBA00022808"/>
    </source>
</evidence>
<evidence type="ECO:0000313" key="9">
    <source>
        <dbReference type="EMBL" id="HDP77804.1"/>
    </source>
</evidence>
<organism evidence="9">
    <name type="scientific">Mesotoga infera</name>
    <dbReference type="NCBI Taxonomy" id="1236046"/>
    <lineage>
        <taxon>Bacteria</taxon>
        <taxon>Thermotogati</taxon>
        <taxon>Thermotogota</taxon>
        <taxon>Thermotogae</taxon>
        <taxon>Kosmotogales</taxon>
        <taxon>Kosmotogaceae</taxon>
        <taxon>Mesotoga</taxon>
    </lineage>
</organism>
<evidence type="ECO:0000256" key="7">
    <source>
        <dbReference type="HAMAP-Rule" id="MF_00372"/>
    </source>
</evidence>
<evidence type="ECO:0000259" key="8">
    <source>
        <dbReference type="Pfam" id="PF01979"/>
    </source>
</evidence>
<dbReference type="InterPro" id="IPR032466">
    <property type="entry name" value="Metal_Hydrolase"/>
</dbReference>
<comment type="pathway">
    <text evidence="7">Amino-acid degradation; L-histidine degradation into L-glutamate; N-formimidoyl-L-glutamate from L-histidine: step 3/3.</text>
</comment>
<feature type="binding site" evidence="7">
    <location>
        <position position="320"/>
    </location>
    <ligand>
        <name>N-formimidoyl-L-glutamate</name>
        <dbReference type="ChEBI" id="CHEBI:58928"/>
    </ligand>
</feature>
<feature type="binding site" evidence="7">
    <location>
        <position position="316"/>
    </location>
    <ligand>
        <name>Zn(2+)</name>
        <dbReference type="ChEBI" id="CHEBI:29105"/>
    </ligand>
</feature>
<dbReference type="GO" id="GO:0005506">
    <property type="term" value="F:iron ion binding"/>
    <property type="evidence" value="ECO:0007669"/>
    <property type="project" value="UniProtKB-UniRule"/>
</dbReference>
<dbReference type="SUPFAM" id="SSF51338">
    <property type="entry name" value="Composite domain of metallo-dependent hydrolases"/>
    <property type="match status" value="1"/>
</dbReference>
<keyword evidence="4 7" id="KW-0369">Histidine metabolism</keyword>
<evidence type="ECO:0000256" key="3">
    <source>
        <dbReference type="ARBA" id="ARBA00022801"/>
    </source>
</evidence>
<dbReference type="GO" id="GO:0005737">
    <property type="term" value="C:cytoplasm"/>
    <property type="evidence" value="ECO:0007669"/>
    <property type="project" value="UniProtKB-SubCell"/>
</dbReference>
<dbReference type="GO" id="GO:0019556">
    <property type="term" value="P:L-histidine catabolic process to glutamate and formamide"/>
    <property type="evidence" value="ECO:0007669"/>
    <property type="project" value="UniProtKB-UniRule"/>
</dbReference>
<sequence length="405" mass="43999">MKVTAELAILNIRQVASPPKDGPLRGKEMSSLEIKRDVNIAIEGGKISYVGQDYVEADQYIDGNQLVVIPGFVDCHTHIPFVGSRSSEFIMRLSGKGYMDIMNAGGGILSTVKEVRKASATSILANSLSFLDSMLSLGVTTVEGKSGYGLDKENELKQLKVLRALDSIHPVDVVPTFLGAHAVTDEYGSPEEFLDLMVGLFDDLVELTDTIDIFCEKGVFDEDQSRRYLMKAQEKGFKVKLHADELSSSGGGRLAVELGAVSADHLISADDETLVLLAESETVATLLPGTSFFLNEPFAKGRKLIDLGATVAIASDFNPGSCNIFDPFFIIFLAVSRCGLSVEEAINAYTANSARALCLDNKKGRLEVGYDADMVLIRAEDYSEIVYNFSRDLVEGVIKNGNRVR</sequence>
<keyword evidence="6 7" id="KW-0408">Iron</keyword>
<dbReference type="Gene3D" id="2.30.40.10">
    <property type="entry name" value="Urease, subunit C, domain 1"/>
    <property type="match status" value="1"/>
</dbReference>
<dbReference type="NCBIfam" id="TIGR01224">
    <property type="entry name" value="hutI"/>
    <property type="match status" value="1"/>
</dbReference>
<dbReference type="CDD" id="cd01296">
    <property type="entry name" value="Imidazolone-5PH"/>
    <property type="match status" value="1"/>
</dbReference>
<dbReference type="Gene3D" id="3.20.20.140">
    <property type="entry name" value="Metal-dependent hydrolases"/>
    <property type="match status" value="1"/>
</dbReference>
<evidence type="ECO:0000256" key="2">
    <source>
        <dbReference type="ARBA" id="ARBA00022723"/>
    </source>
</evidence>